<dbReference type="GO" id="GO:0006351">
    <property type="term" value="P:DNA-templated transcription"/>
    <property type="evidence" value="ECO:0007669"/>
    <property type="project" value="TreeGrafter"/>
</dbReference>
<evidence type="ECO:0000259" key="2">
    <source>
        <dbReference type="Pfam" id="PF20803"/>
    </source>
</evidence>
<evidence type="ECO:0000313" key="3">
    <source>
        <dbReference type="EMBL" id="MBD1271998.1"/>
    </source>
</evidence>
<reference evidence="4 5" key="1">
    <citation type="submission" date="2020-07" db="EMBL/GenBank/DDBJ databases">
        <title>Sequencing the genomes of 1000 actinobacteria strains.</title>
        <authorList>
            <person name="Klenk H.-P."/>
        </authorList>
    </citation>
    <scope>NUCLEOTIDE SEQUENCE [LARGE SCALE GENOMIC DNA]</scope>
    <source>
        <strain evidence="4 5">DSM 19087</strain>
    </source>
</reference>
<evidence type="ECO:0000313" key="4">
    <source>
        <dbReference type="EMBL" id="NYI38810.1"/>
    </source>
</evidence>
<dbReference type="EMBL" id="JACWMT010000004">
    <property type="protein sequence ID" value="MBD1271998.1"/>
    <property type="molecule type" value="Genomic_DNA"/>
</dbReference>
<dbReference type="InterPro" id="IPR036388">
    <property type="entry name" value="WH-like_DNA-bd_sf"/>
</dbReference>
<dbReference type="EMBL" id="JACBZN010000001">
    <property type="protein sequence ID" value="NYI38810.1"/>
    <property type="molecule type" value="Genomic_DNA"/>
</dbReference>
<dbReference type="Pfam" id="PF20803">
    <property type="entry name" value="PaaX_M"/>
    <property type="match status" value="1"/>
</dbReference>
<dbReference type="InterPro" id="IPR048846">
    <property type="entry name" value="PaaX-like_central"/>
</dbReference>
<protein>
    <submittedName>
        <fullName evidence="3">PaaX domain-containing protein, C- domain protein</fullName>
    </submittedName>
    <submittedName>
        <fullName evidence="4">Phenylacetic acid degradation operon negative regulatory protein</fullName>
    </submittedName>
</protein>
<comment type="caution">
    <text evidence="3">The sequence shown here is derived from an EMBL/GenBank/DDBJ whole genome shotgun (WGS) entry which is preliminary data.</text>
</comment>
<dbReference type="Pfam" id="PF07848">
    <property type="entry name" value="PaaX"/>
    <property type="match status" value="1"/>
</dbReference>
<gene>
    <name evidence="4" type="ORF">BJ975_002185</name>
    <name evidence="3" type="ORF">IDH50_17265</name>
</gene>
<dbReference type="RefSeq" id="WP_179425856.1">
    <property type="nucleotide sequence ID" value="NZ_BAAAMP010000002.1"/>
</dbReference>
<dbReference type="PANTHER" id="PTHR30319">
    <property type="entry name" value="PHENYLACETIC ACID REGULATOR-RELATED TRANSCRIPTIONAL REPRESSOR"/>
    <property type="match status" value="1"/>
</dbReference>
<dbReference type="PANTHER" id="PTHR30319:SF1">
    <property type="entry name" value="TRANSCRIPTIONAL REPRESSOR PAAX"/>
    <property type="match status" value="1"/>
</dbReference>
<evidence type="ECO:0000259" key="1">
    <source>
        <dbReference type="Pfam" id="PF07848"/>
    </source>
</evidence>
<dbReference type="Gene3D" id="1.20.58.1460">
    <property type="match status" value="1"/>
</dbReference>
<dbReference type="Gene3D" id="3.30.70.2650">
    <property type="match status" value="1"/>
</dbReference>
<dbReference type="Proteomes" id="UP000659061">
    <property type="component" value="Unassembled WGS sequence"/>
</dbReference>
<evidence type="ECO:0000313" key="5">
    <source>
        <dbReference type="Proteomes" id="UP000587211"/>
    </source>
</evidence>
<accession>A0A8I0G0M4</accession>
<dbReference type="AlphaFoldDB" id="A0A8I0G0M4"/>
<dbReference type="Gene3D" id="1.10.10.10">
    <property type="entry name" value="Winged helix-like DNA-binding domain superfamily/Winged helix DNA-binding domain"/>
    <property type="match status" value="1"/>
</dbReference>
<dbReference type="InterPro" id="IPR012906">
    <property type="entry name" value="PaaX-like_N"/>
</dbReference>
<feature type="domain" description="Transcriptional repressor PaaX-like central Cas2-like" evidence="2">
    <location>
        <begin position="90"/>
        <end position="139"/>
    </location>
</feature>
<reference evidence="3" key="2">
    <citation type="submission" date="2020-09" db="EMBL/GenBank/DDBJ databases">
        <title>Novel species in genus Aeromicrobium.</title>
        <authorList>
            <person name="Zhang G."/>
        </authorList>
    </citation>
    <scope>NUCLEOTIDE SEQUENCE</scope>
    <source>
        <strain evidence="3">SSW1-57</strain>
    </source>
</reference>
<evidence type="ECO:0000313" key="6">
    <source>
        <dbReference type="Proteomes" id="UP000659061"/>
    </source>
</evidence>
<feature type="domain" description="Transcriptional repressor PaaX-like N-terminal" evidence="1">
    <location>
        <begin position="13"/>
        <end position="73"/>
    </location>
</feature>
<keyword evidence="5" id="KW-1185">Reference proteome</keyword>
<name>A0A8I0G0M4_9ACTN</name>
<dbReference type="Proteomes" id="UP000587211">
    <property type="component" value="Unassembled WGS sequence"/>
</dbReference>
<sequence>MASQRVAPASLSARSTVLSLVLGAHPEPFTPADLTRAGQYFGIAPSTVRVAVTRAVADGDLRRTDAGYRLGDRLLRRQQHQDEAVRDAETAWDGTWEMAIVVVSGRSGAERASLRDALAARRLAELREGVWTRPANLTRASPVDPVLRTFRATPEQDPEELTARLWDLGGWAREGEELLERLASVREPASRLAAAAMLVHHLSTDPLLPAALRPPHWPAADLRDAYRAYQDELQRLALLRTTP</sequence>
<organism evidence="3 6">
    <name type="scientific">Aeromicrobium tamlense</name>
    <dbReference type="NCBI Taxonomy" id="375541"/>
    <lineage>
        <taxon>Bacteria</taxon>
        <taxon>Bacillati</taxon>
        <taxon>Actinomycetota</taxon>
        <taxon>Actinomycetes</taxon>
        <taxon>Propionibacteriales</taxon>
        <taxon>Nocardioidaceae</taxon>
        <taxon>Aeromicrobium</taxon>
    </lineage>
</organism>
<proteinExistence type="predicted"/>